<feature type="compositionally biased region" description="Pro residues" evidence="1">
    <location>
        <begin position="561"/>
        <end position="573"/>
    </location>
</feature>
<dbReference type="Gene3D" id="3.30.1490.40">
    <property type="match status" value="1"/>
</dbReference>
<feature type="domain" description="GYF" evidence="2">
    <location>
        <begin position="440"/>
        <end position="494"/>
    </location>
</feature>
<feature type="compositionally biased region" description="Low complexity" evidence="1">
    <location>
        <begin position="583"/>
        <end position="595"/>
    </location>
</feature>
<dbReference type="OrthoDB" id="445756at2759"/>
<keyword evidence="4" id="KW-1185">Reference proteome</keyword>
<feature type="compositionally biased region" description="Low complexity" evidence="1">
    <location>
        <begin position="367"/>
        <end position="380"/>
    </location>
</feature>
<feature type="region of interest" description="Disordered" evidence="1">
    <location>
        <begin position="367"/>
        <end position="425"/>
    </location>
</feature>
<accession>A0A7J6MIZ9</accession>
<feature type="region of interest" description="Disordered" evidence="1">
    <location>
        <begin position="160"/>
        <end position="335"/>
    </location>
</feature>
<feature type="compositionally biased region" description="Basic and acidic residues" evidence="1">
    <location>
        <begin position="689"/>
        <end position="713"/>
    </location>
</feature>
<dbReference type="InterPro" id="IPR003169">
    <property type="entry name" value="GYF"/>
</dbReference>
<protein>
    <recommendedName>
        <fullName evidence="2">GYF domain-containing protein</fullName>
    </recommendedName>
</protein>
<feature type="compositionally biased region" description="Polar residues" evidence="1">
    <location>
        <begin position="247"/>
        <end position="256"/>
    </location>
</feature>
<dbReference type="Pfam" id="PF02213">
    <property type="entry name" value="GYF"/>
    <property type="match status" value="1"/>
</dbReference>
<dbReference type="PROSITE" id="PS50829">
    <property type="entry name" value="GYF"/>
    <property type="match status" value="1"/>
</dbReference>
<feature type="compositionally biased region" description="Low complexity" evidence="1">
    <location>
        <begin position="192"/>
        <end position="246"/>
    </location>
</feature>
<feature type="compositionally biased region" description="Basic residues" evidence="1">
    <location>
        <begin position="787"/>
        <end position="801"/>
    </location>
</feature>
<name>A0A7J6MIZ9_PERCH</name>
<gene>
    <name evidence="3" type="ORF">FOL47_001417</name>
</gene>
<organism evidence="3 4">
    <name type="scientific">Perkinsus chesapeaki</name>
    <name type="common">Clam parasite</name>
    <name type="synonym">Perkinsus andrewsi</name>
    <dbReference type="NCBI Taxonomy" id="330153"/>
    <lineage>
        <taxon>Eukaryota</taxon>
        <taxon>Sar</taxon>
        <taxon>Alveolata</taxon>
        <taxon>Perkinsozoa</taxon>
        <taxon>Perkinsea</taxon>
        <taxon>Perkinsida</taxon>
        <taxon>Perkinsidae</taxon>
        <taxon>Perkinsus</taxon>
    </lineage>
</organism>
<dbReference type="SUPFAM" id="SSF55277">
    <property type="entry name" value="GYF domain"/>
    <property type="match status" value="1"/>
</dbReference>
<dbReference type="AlphaFoldDB" id="A0A7J6MIZ9"/>
<evidence type="ECO:0000256" key="1">
    <source>
        <dbReference type="SAM" id="MobiDB-lite"/>
    </source>
</evidence>
<dbReference type="EMBL" id="JAAPAO010000133">
    <property type="protein sequence ID" value="KAF4671602.1"/>
    <property type="molecule type" value="Genomic_DNA"/>
</dbReference>
<feature type="compositionally biased region" description="Low complexity" evidence="1">
    <location>
        <begin position="548"/>
        <end position="560"/>
    </location>
</feature>
<feature type="region of interest" description="Disordered" evidence="1">
    <location>
        <begin position="490"/>
        <end position="733"/>
    </location>
</feature>
<feature type="compositionally biased region" description="Low complexity" evidence="1">
    <location>
        <begin position="403"/>
        <end position="412"/>
    </location>
</feature>
<feature type="region of interest" description="Disordered" evidence="1">
    <location>
        <begin position="1"/>
        <end position="136"/>
    </location>
</feature>
<reference evidence="3 4" key="1">
    <citation type="submission" date="2020-04" db="EMBL/GenBank/DDBJ databases">
        <title>Perkinsus chesapeaki whole genome sequence.</title>
        <authorList>
            <person name="Bogema D.R."/>
        </authorList>
    </citation>
    <scope>NUCLEOTIDE SEQUENCE [LARGE SCALE GENOMIC DNA]</scope>
    <source>
        <strain evidence="3">ATCC PRA-425</strain>
    </source>
</reference>
<feature type="compositionally biased region" description="Low complexity" evidence="1">
    <location>
        <begin position="643"/>
        <end position="655"/>
    </location>
</feature>
<evidence type="ECO:0000313" key="4">
    <source>
        <dbReference type="Proteomes" id="UP000591131"/>
    </source>
</evidence>
<evidence type="ECO:0000259" key="2">
    <source>
        <dbReference type="PROSITE" id="PS50829"/>
    </source>
</evidence>
<sequence>MSPPHHLHGDQLHEHYHRADENNDHDHSPVAHRPASLVSPTKKVANSEKAAEPAVQPAPATAEAGPSTPASVDPFTMALLRGASPEPRRESPPSTFDHGTAAPLAQPKQPPAESSSSNLFGDSMGSDSLFGPPLEHEGIAAFTETAVPASSGSRFAKLFETLHAADEPHSKQSAPFPPQQQLPTATHPQPAFPGSGAFPSSGPFAAAAAPSPFAPAVSSPQPSTTSLFGGGLSSSAAPPSSLFGSSRLPQQQQAPKTSLPATGGPAQTATASQAQLQQALLQQLRAAPPATTAKVQQILERASSNASTQGGGVPALLHQLQAQAQQKREQAEQQARAMAAAATQQQQQQAAALAKLQQMQAQQQQMKKLLQEQQQHARQQGGYEGGTPPPSTSTMAALNRLLSASSHQSSQAAGGGGAGSSAAAVAAPVGTPSPGIDVNALFWTYLDPHGRKQGPFSNAQMKTWHSANYFAADLPLAFSTSSAPTPGSRFAPLNRIFPPGSKPFSDAPRPVGTAAAPPRPSSSSSSLGSTPSPTRSGMIAAALEKQASNASLSSSGGHSRSPPPPPVLPPTQPPNARRGNHEAAGSAGRSRGGKANRQQPPVLPPTAPPTNSRSASPEGRRFDERGRAKEQASESLRGLLGLNSASRSPSNSSSPERITPSAHAKPSGGERSTETDQQRKQGGRGGRRSNPDGSDRPRTVYPRRPGDEKDKPKTVVAGKDVADPSSLHKGWLWSPSDEAAMRRKELGREVAPSPAPKKMSLKEIMACENDANNIKALMTGHNATQPHKMKIPAAKKKSQKQLKKEAAEASKNSGSS</sequence>
<dbReference type="SMART" id="SM00444">
    <property type="entry name" value="GYF"/>
    <property type="match status" value="1"/>
</dbReference>
<feature type="compositionally biased region" description="Low complexity" evidence="1">
    <location>
        <begin position="512"/>
        <end position="537"/>
    </location>
</feature>
<feature type="compositionally biased region" description="Low complexity" evidence="1">
    <location>
        <begin position="259"/>
        <end position="291"/>
    </location>
</feature>
<evidence type="ECO:0000313" key="3">
    <source>
        <dbReference type="EMBL" id="KAF4671602.1"/>
    </source>
</evidence>
<comment type="caution">
    <text evidence="3">The sequence shown here is derived from an EMBL/GenBank/DDBJ whole genome shotgun (WGS) entry which is preliminary data.</text>
</comment>
<feature type="compositionally biased region" description="Basic and acidic residues" evidence="1">
    <location>
        <begin position="618"/>
        <end position="632"/>
    </location>
</feature>
<proteinExistence type="predicted"/>
<feature type="compositionally biased region" description="Low complexity" evidence="1">
    <location>
        <begin position="315"/>
        <end position="325"/>
    </location>
</feature>
<dbReference type="InterPro" id="IPR035445">
    <property type="entry name" value="GYF-like_dom_sf"/>
</dbReference>
<feature type="compositionally biased region" description="Basic and acidic residues" evidence="1">
    <location>
        <begin position="7"/>
        <end position="29"/>
    </location>
</feature>
<dbReference type="Proteomes" id="UP000591131">
    <property type="component" value="Unassembled WGS sequence"/>
</dbReference>
<feature type="region of interest" description="Disordered" evidence="1">
    <location>
        <begin position="782"/>
        <end position="816"/>
    </location>
</feature>